<dbReference type="Pfam" id="PF01547">
    <property type="entry name" value="SBP_bac_1"/>
    <property type="match status" value="1"/>
</dbReference>
<proteinExistence type="predicted"/>
<dbReference type="InterPro" id="IPR006059">
    <property type="entry name" value="SBP"/>
</dbReference>
<feature type="chain" id="PRO_5015930483" evidence="1">
    <location>
        <begin position="27"/>
        <end position="500"/>
    </location>
</feature>
<reference evidence="3 4" key="1">
    <citation type="submission" date="2018-05" db="EMBL/GenBank/DDBJ databases">
        <title>Genomic Encyclopedia of Type Strains, Phase III (KMG-III): the genomes of soil and plant-associated and newly described type strains.</title>
        <authorList>
            <person name="Whitman W."/>
        </authorList>
    </citation>
    <scope>NUCLEOTIDE SEQUENCE [LARGE SCALE GENOMIC DNA]</scope>
    <source>
        <strain evidence="3 4">CECT 5696</strain>
    </source>
</reference>
<dbReference type="AlphaFoldDB" id="A0A2V2YFG0"/>
<keyword evidence="1" id="KW-0732">Signal</keyword>
<sequence length="500" mass="53958">MKRLKKASCYSLLAAIALLTACSSNQTDNTNTSGNSSNGDTSSAETYEVVLGFPILSNVPNDLAAVEAEISKITKAKINATVKFAAVPIGQWTQQSNLMLTGGEKLDLMLTDFATYGGMVARKQLLPLDDLIEKYGQGIQESLGEKLESARIDGNIYATPVNQLPLGGSAIYMRKDVLDKAGIEASSITSTDDLDKLFQTIHEKNPDLTVIAPTPTGTMPMTSLIQSLGTIDTLTDGLGVLDTSNSSMQVVDLYETEAYANALKKMRSWYEAGFIPKDAVNTKVNNTDLLKSGKAFSLYDSDGPSREKISSANVGMEMVKVSLQQPLLRTQDVLGLDWAIPAKNSKNPDKALEFLNLMYTDKDILNLINFGIEGKHYTKNSDNTITRVANSGYELHQSFMFGDVSLTYLEAGEDVGTRDAAAFQTIASPALGFTPNLDAVKSEVAAVKNVTAQYVAALETGSVDPDKVLPVFIDKLKAAGMDKIVAEKQKQLDAWLASKK</sequence>
<dbReference type="PROSITE" id="PS51257">
    <property type="entry name" value="PROKAR_LIPOPROTEIN"/>
    <property type="match status" value="1"/>
</dbReference>
<dbReference type="EMBL" id="QGTQ01000039">
    <property type="protein sequence ID" value="PWV90999.1"/>
    <property type="molecule type" value="Genomic_DNA"/>
</dbReference>
<organism evidence="3 4">
    <name type="scientific">Paenibacillus cellulosilyticus</name>
    <dbReference type="NCBI Taxonomy" id="375489"/>
    <lineage>
        <taxon>Bacteria</taxon>
        <taxon>Bacillati</taxon>
        <taxon>Bacillota</taxon>
        <taxon>Bacilli</taxon>
        <taxon>Bacillales</taxon>
        <taxon>Paenibacillaceae</taxon>
        <taxon>Paenibacillus</taxon>
    </lineage>
</organism>
<dbReference type="SUPFAM" id="SSF53850">
    <property type="entry name" value="Periplasmic binding protein-like II"/>
    <property type="match status" value="1"/>
</dbReference>
<feature type="domain" description="DUF3502" evidence="2">
    <location>
        <begin position="429"/>
        <end position="497"/>
    </location>
</feature>
<keyword evidence="4" id="KW-1185">Reference proteome</keyword>
<dbReference type="Proteomes" id="UP000246635">
    <property type="component" value="Unassembled WGS sequence"/>
</dbReference>
<accession>A0A2V2YFG0</accession>
<evidence type="ECO:0000313" key="4">
    <source>
        <dbReference type="Proteomes" id="UP000246635"/>
    </source>
</evidence>
<protein>
    <submittedName>
        <fullName evidence="3">Putative aldouronate transport system substrate-binding protein</fullName>
    </submittedName>
</protein>
<dbReference type="PANTHER" id="PTHR43649">
    <property type="entry name" value="ARABINOSE-BINDING PROTEIN-RELATED"/>
    <property type="match status" value="1"/>
</dbReference>
<dbReference type="PANTHER" id="PTHR43649:SF17">
    <property type="entry name" value="ABC TRANSPORTER SOLUTE BINDING PROTEIN-SUGAR TRANSPORT"/>
    <property type="match status" value="1"/>
</dbReference>
<evidence type="ECO:0000313" key="3">
    <source>
        <dbReference type="EMBL" id="PWV90999.1"/>
    </source>
</evidence>
<comment type="caution">
    <text evidence="3">The sequence shown here is derived from an EMBL/GenBank/DDBJ whole genome shotgun (WGS) entry which is preliminary data.</text>
</comment>
<evidence type="ECO:0000256" key="1">
    <source>
        <dbReference type="SAM" id="SignalP"/>
    </source>
</evidence>
<dbReference type="InterPro" id="IPR022627">
    <property type="entry name" value="DUF3502"/>
</dbReference>
<dbReference type="OrthoDB" id="7936627at2"/>
<gene>
    <name evidence="3" type="ORF">DFQ01_13951</name>
</gene>
<name>A0A2V2YFG0_9BACL</name>
<feature type="signal peptide" evidence="1">
    <location>
        <begin position="1"/>
        <end position="26"/>
    </location>
</feature>
<evidence type="ECO:0000259" key="2">
    <source>
        <dbReference type="Pfam" id="PF12010"/>
    </source>
</evidence>
<dbReference type="Pfam" id="PF12010">
    <property type="entry name" value="DUF3502"/>
    <property type="match status" value="1"/>
</dbReference>
<dbReference type="RefSeq" id="WP_110047299.1">
    <property type="nucleotide sequence ID" value="NZ_QGTQ01000039.1"/>
</dbReference>
<dbReference type="InterPro" id="IPR050490">
    <property type="entry name" value="Bact_solute-bd_prot1"/>
</dbReference>
<dbReference type="Gene3D" id="3.40.190.10">
    <property type="entry name" value="Periplasmic binding protein-like II"/>
    <property type="match status" value="1"/>
</dbReference>